<gene>
    <name evidence="1" type="ORF">PENFLA_c001G04862</name>
</gene>
<dbReference type="Proteomes" id="UP000191342">
    <property type="component" value="Unassembled WGS sequence"/>
</dbReference>
<protein>
    <submittedName>
        <fullName evidence="1">Uncharacterized protein</fullName>
    </submittedName>
</protein>
<dbReference type="AlphaFoldDB" id="A0A1V6U3K5"/>
<name>A0A1V6U3K5_9EURO</name>
<sequence length="31" mass="3212">MEPLNIAVVGLGRMGNAMFTPYCTASLGLAL</sequence>
<comment type="caution">
    <text evidence="1">The sequence shown here is derived from an EMBL/GenBank/DDBJ whole genome shotgun (WGS) entry which is preliminary data.</text>
</comment>
<keyword evidence="2" id="KW-1185">Reference proteome</keyword>
<proteinExistence type="predicted"/>
<reference evidence="2" key="1">
    <citation type="journal article" date="2017" name="Nat. Microbiol.">
        <title>Global analysis of biosynthetic gene clusters reveals vast potential of secondary metabolite production in Penicillium species.</title>
        <authorList>
            <person name="Nielsen J.C."/>
            <person name="Grijseels S."/>
            <person name="Prigent S."/>
            <person name="Ji B."/>
            <person name="Dainat J."/>
            <person name="Nielsen K.F."/>
            <person name="Frisvad J.C."/>
            <person name="Workman M."/>
            <person name="Nielsen J."/>
        </authorList>
    </citation>
    <scope>NUCLEOTIDE SEQUENCE [LARGE SCALE GENOMIC DNA]</scope>
    <source>
        <strain evidence="2">IBT 14082</strain>
    </source>
</reference>
<evidence type="ECO:0000313" key="1">
    <source>
        <dbReference type="EMBL" id="OQE33076.1"/>
    </source>
</evidence>
<dbReference type="EMBL" id="MLQL01000001">
    <property type="protein sequence ID" value="OQE33076.1"/>
    <property type="molecule type" value="Genomic_DNA"/>
</dbReference>
<accession>A0A1V6U3K5</accession>
<organism evidence="1 2">
    <name type="scientific">Penicillium flavigenum</name>
    <dbReference type="NCBI Taxonomy" id="254877"/>
    <lineage>
        <taxon>Eukaryota</taxon>
        <taxon>Fungi</taxon>
        <taxon>Dikarya</taxon>
        <taxon>Ascomycota</taxon>
        <taxon>Pezizomycotina</taxon>
        <taxon>Eurotiomycetes</taxon>
        <taxon>Eurotiomycetidae</taxon>
        <taxon>Eurotiales</taxon>
        <taxon>Aspergillaceae</taxon>
        <taxon>Penicillium</taxon>
    </lineage>
</organism>
<evidence type="ECO:0000313" key="2">
    <source>
        <dbReference type="Proteomes" id="UP000191342"/>
    </source>
</evidence>